<dbReference type="PATRIC" id="fig|1094466.5.peg.20"/>
<dbReference type="STRING" id="1094466.KQS_00100"/>
<dbReference type="EMBL" id="HE774682">
    <property type="protein sequence ID" value="CCG52035.1"/>
    <property type="molecule type" value="Genomic_DNA"/>
</dbReference>
<reference evidence="4 5" key="1">
    <citation type="journal article" date="2012" name="J. Bacteriol.">
        <title>Complete Genome Sequence of Flavobacterium indicum GPSTA100-9T, Isolated from Warm Spring Water.</title>
        <authorList>
            <person name="Barbier P."/>
            <person name="Houel A."/>
            <person name="Loux V."/>
            <person name="Poulain J."/>
            <person name="Bernardet J.F."/>
            <person name="Touchon M."/>
            <person name="Duchaud E."/>
        </authorList>
    </citation>
    <scope>NUCLEOTIDE SEQUENCE [LARGE SCALE GENOMIC DNA]</scope>
    <source>
        <strain evidence="5">DSM 17447 / CIP 109464 / GPTSA100-9</strain>
    </source>
</reference>
<dbReference type="InterPro" id="IPR036271">
    <property type="entry name" value="Tet_transcr_reg_TetR-rel_C_sf"/>
</dbReference>
<dbReference type="PANTHER" id="PTHR43479">
    <property type="entry name" value="ACREF/ENVCD OPERON REPRESSOR-RELATED"/>
    <property type="match status" value="1"/>
</dbReference>
<dbReference type="InterPro" id="IPR001647">
    <property type="entry name" value="HTH_TetR"/>
</dbReference>
<dbReference type="InterPro" id="IPR009057">
    <property type="entry name" value="Homeodomain-like_sf"/>
</dbReference>
<evidence type="ECO:0000313" key="5">
    <source>
        <dbReference type="Proteomes" id="UP000007599"/>
    </source>
</evidence>
<dbReference type="Pfam" id="PF00440">
    <property type="entry name" value="TetR_N"/>
    <property type="match status" value="1"/>
</dbReference>
<organism evidence="4 5">
    <name type="scientific">Flavobacterium indicum (strain DSM 17447 / CIP 109464 / GPTSA100-9)</name>
    <dbReference type="NCBI Taxonomy" id="1094466"/>
    <lineage>
        <taxon>Bacteria</taxon>
        <taxon>Pseudomonadati</taxon>
        <taxon>Bacteroidota</taxon>
        <taxon>Flavobacteriia</taxon>
        <taxon>Flavobacteriales</taxon>
        <taxon>Flavobacteriaceae</taxon>
        <taxon>Flavobacterium</taxon>
    </lineage>
</organism>
<dbReference type="InterPro" id="IPR050624">
    <property type="entry name" value="HTH-type_Tx_Regulator"/>
</dbReference>
<dbReference type="KEGG" id="fin:KQS_00100"/>
<dbReference type="SUPFAM" id="SSF46689">
    <property type="entry name" value="Homeodomain-like"/>
    <property type="match status" value="1"/>
</dbReference>
<keyword evidence="1 2" id="KW-0238">DNA-binding</keyword>
<evidence type="ECO:0000256" key="1">
    <source>
        <dbReference type="ARBA" id="ARBA00023125"/>
    </source>
</evidence>
<dbReference type="AlphaFoldDB" id="H8XNB8"/>
<dbReference type="PANTHER" id="PTHR43479:SF11">
    <property type="entry name" value="ACREF_ENVCD OPERON REPRESSOR-RELATED"/>
    <property type="match status" value="1"/>
</dbReference>
<dbReference type="RefSeq" id="WP_014387179.1">
    <property type="nucleotide sequence ID" value="NC_017025.1"/>
</dbReference>
<dbReference type="HOGENOM" id="CLU_069356_12_3_10"/>
<name>H8XNB8_FLAIG</name>
<dbReference type="Proteomes" id="UP000007599">
    <property type="component" value="Chromosome I"/>
</dbReference>
<protein>
    <submittedName>
        <fullName evidence="4">Probable transcriptional regulator, TetR family</fullName>
    </submittedName>
</protein>
<gene>
    <name evidence="4" type="ordered locus">KQS_00100</name>
</gene>
<evidence type="ECO:0000313" key="4">
    <source>
        <dbReference type="EMBL" id="CCG52035.1"/>
    </source>
</evidence>
<proteinExistence type="predicted"/>
<evidence type="ECO:0000259" key="3">
    <source>
        <dbReference type="PROSITE" id="PS50977"/>
    </source>
</evidence>
<dbReference type="eggNOG" id="COG1309">
    <property type="taxonomic scope" value="Bacteria"/>
</dbReference>
<evidence type="ECO:0000256" key="2">
    <source>
        <dbReference type="PROSITE-ProRule" id="PRU00335"/>
    </source>
</evidence>
<keyword evidence="5" id="KW-1185">Reference proteome</keyword>
<feature type="DNA-binding region" description="H-T-H motif" evidence="2">
    <location>
        <begin position="29"/>
        <end position="48"/>
    </location>
</feature>
<dbReference type="PROSITE" id="PS50977">
    <property type="entry name" value="HTH_TETR_2"/>
    <property type="match status" value="1"/>
</dbReference>
<dbReference type="OrthoDB" id="9798857at2"/>
<sequence>MKTKVSSRQQEIIEISGKILLEKGIKGLTTKALAAEMNFSESAIYRHFPSKEAILELLLNELYFSMSERLHALVNQDLHAKTNLELLFDSQFTFFSKNPHFVIAILSEGLIDESPSIQTIMLQLIQMKTGIIRQIIERGKAKNEINITIETDALIHIVISTFRMQMFKWKLAHFEFNNVEEGNKIMKTVLQLIEIKK</sequence>
<dbReference type="SUPFAM" id="SSF48498">
    <property type="entry name" value="Tetracyclin repressor-like, C-terminal domain"/>
    <property type="match status" value="1"/>
</dbReference>
<dbReference type="GO" id="GO:0003677">
    <property type="term" value="F:DNA binding"/>
    <property type="evidence" value="ECO:0007669"/>
    <property type="project" value="UniProtKB-UniRule"/>
</dbReference>
<feature type="domain" description="HTH tetR-type" evidence="3">
    <location>
        <begin position="6"/>
        <end position="66"/>
    </location>
</feature>
<dbReference type="PRINTS" id="PR00455">
    <property type="entry name" value="HTHTETR"/>
</dbReference>
<accession>H8XNB8</accession>
<reference evidence="5" key="2">
    <citation type="submission" date="2012-03" db="EMBL/GenBank/DDBJ databases">
        <title>Complete genome sequence of Flavobacterium indicum GPTSA100-9T, isolated from warm spring water.</title>
        <authorList>
            <person name="Barbier P."/>
            <person name="Houel A."/>
            <person name="Loux V."/>
            <person name="Poulain J."/>
            <person name="Bernardet J.-F."/>
            <person name="Touchon M."/>
            <person name="Duchaud E."/>
        </authorList>
    </citation>
    <scope>NUCLEOTIDE SEQUENCE [LARGE SCALE GENOMIC DNA]</scope>
    <source>
        <strain evidence="5">DSM 17447 / CIP 109464 / GPTSA100-9</strain>
    </source>
</reference>
<dbReference type="Gene3D" id="1.10.357.10">
    <property type="entry name" value="Tetracycline Repressor, domain 2"/>
    <property type="match status" value="1"/>
</dbReference>